<dbReference type="AlphaFoldDB" id="A0A1C6J4U5"/>
<accession>A0A1C6J4U5</accession>
<dbReference type="InterPro" id="IPR016035">
    <property type="entry name" value="Acyl_Trfase/lysoPLipase"/>
</dbReference>
<feature type="short sequence motif" description="GXSXG" evidence="4">
    <location>
        <begin position="38"/>
        <end position="42"/>
    </location>
</feature>
<feature type="short sequence motif" description="DGA/G" evidence="4">
    <location>
        <begin position="160"/>
        <end position="162"/>
    </location>
</feature>
<dbReference type="GO" id="GO:0016787">
    <property type="term" value="F:hydrolase activity"/>
    <property type="evidence" value="ECO:0007669"/>
    <property type="project" value="UniProtKB-UniRule"/>
</dbReference>
<dbReference type="PANTHER" id="PTHR14226">
    <property type="entry name" value="NEUROPATHY TARGET ESTERASE/SWISS CHEESE D.MELANOGASTER"/>
    <property type="match status" value="1"/>
</dbReference>
<evidence type="ECO:0000256" key="1">
    <source>
        <dbReference type="ARBA" id="ARBA00022801"/>
    </source>
</evidence>
<dbReference type="EMBL" id="FMHG01000001">
    <property type="protein sequence ID" value="SCJ76665.1"/>
    <property type="molecule type" value="Genomic_DNA"/>
</dbReference>
<dbReference type="InterPro" id="IPR037483">
    <property type="entry name" value="YjjU-like"/>
</dbReference>
<evidence type="ECO:0000313" key="6">
    <source>
        <dbReference type="EMBL" id="SCJ76665.1"/>
    </source>
</evidence>
<evidence type="ECO:0000256" key="2">
    <source>
        <dbReference type="ARBA" id="ARBA00022963"/>
    </source>
</evidence>
<evidence type="ECO:0000259" key="5">
    <source>
        <dbReference type="PROSITE" id="PS51635"/>
    </source>
</evidence>
<feature type="active site" description="Proton acceptor" evidence="4">
    <location>
        <position position="160"/>
    </location>
</feature>
<reference evidence="6" key="1">
    <citation type="submission" date="2015-09" db="EMBL/GenBank/DDBJ databases">
        <authorList>
            <consortium name="Pathogen Informatics"/>
        </authorList>
    </citation>
    <scope>NUCLEOTIDE SEQUENCE</scope>
    <source>
        <strain evidence="6">2789STDY5834896</strain>
    </source>
</reference>
<sequence>MDDKTALVLEGGGLRGTYTAGVLDYFMEHELAFPYVIGTSAGACNATGYLSGQIGRTKKINTELLHTSKYKGLGQLMKNGTFLNLDYLFDEIPNEILPFDYDAYEQNPARFVSTCTNCYTGLCEYYEKADMGRDMTAVRASSSLPLVAPMVVMGDGAYLDGGLSDSIPYGHALADGNDRCVVILTRPDGYRKKPSISYLFIKSLYKDFPLLLKSIKDRPETYNRQLEELAALEQAGTAFVIRPSKAIKIGRLSAKKEELLALYDLGYQDAASHYAALQDFLQKETPENKRADTVPEAEQ</sequence>
<gene>
    <name evidence="6" type="ORF">SAMEA3545359_01891</name>
</gene>
<name>A0A1C6J4U5_9FIRM</name>
<dbReference type="InterPro" id="IPR050301">
    <property type="entry name" value="NTE"/>
</dbReference>
<dbReference type="PROSITE" id="PS51635">
    <property type="entry name" value="PNPLA"/>
    <property type="match status" value="1"/>
</dbReference>
<evidence type="ECO:0000256" key="4">
    <source>
        <dbReference type="PROSITE-ProRule" id="PRU01161"/>
    </source>
</evidence>
<proteinExistence type="predicted"/>
<dbReference type="InterPro" id="IPR002641">
    <property type="entry name" value="PNPLA_dom"/>
</dbReference>
<feature type="domain" description="PNPLA" evidence="5">
    <location>
        <begin position="7"/>
        <end position="173"/>
    </location>
</feature>
<feature type="short sequence motif" description="GXGXXG" evidence="4">
    <location>
        <begin position="11"/>
        <end position="16"/>
    </location>
</feature>
<keyword evidence="1 4" id="KW-0378">Hydrolase</keyword>
<dbReference type="Gene3D" id="3.40.1090.10">
    <property type="entry name" value="Cytosolic phospholipase A2 catalytic domain"/>
    <property type="match status" value="2"/>
</dbReference>
<dbReference type="GO" id="GO:0016042">
    <property type="term" value="P:lipid catabolic process"/>
    <property type="evidence" value="ECO:0007669"/>
    <property type="project" value="UniProtKB-UniRule"/>
</dbReference>
<dbReference type="InterPro" id="IPR045943">
    <property type="entry name" value="DUF6363"/>
</dbReference>
<keyword evidence="3 4" id="KW-0443">Lipid metabolism</keyword>
<organism evidence="6">
    <name type="scientific">uncultured Anaerotruncus sp</name>
    <dbReference type="NCBI Taxonomy" id="905011"/>
    <lineage>
        <taxon>Bacteria</taxon>
        <taxon>Bacillati</taxon>
        <taxon>Bacillota</taxon>
        <taxon>Clostridia</taxon>
        <taxon>Eubacteriales</taxon>
        <taxon>Oscillospiraceae</taxon>
        <taxon>Anaerotruncus</taxon>
        <taxon>environmental samples</taxon>
    </lineage>
</organism>
<feature type="active site" description="Nucleophile" evidence="4">
    <location>
        <position position="40"/>
    </location>
</feature>
<keyword evidence="2 4" id="KW-0442">Lipid degradation</keyword>
<evidence type="ECO:0000256" key="3">
    <source>
        <dbReference type="ARBA" id="ARBA00023098"/>
    </source>
</evidence>
<dbReference type="PANTHER" id="PTHR14226:SF25">
    <property type="entry name" value="PHOSPHOESTERASE"/>
    <property type="match status" value="1"/>
</dbReference>
<dbReference type="SUPFAM" id="SSF52151">
    <property type="entry name" value="FabD/lysophospholipase-like"/>
    <property type="match status" value="1"/>
</dbReference>
<protein>
    <submittedName>
        <fullName evidence="6">Patatin-like phospholipase</fullName>
    </submittedName>
</protein>
<dbReference type="Pfam" id="PF01734">
    <property type="entry name" value="Patatin"/>
    <property type="match status" value="1"/>
</dbReference>
<dbReference type="Pfam" id="PF19890">
    <property type="entry name" value="DUF6363"/>
    <property type="match status" value="1"/>
</dbReference>
<dbReference type="CDD" id="cd07208">
    <property type="entry name" value="Pat_hypo_Ecoli_yjju_like"/>
    <property type="match status" value="1"/>
</dbReference>